<keyword evidence="3" id="KW-1185">Reference proteome</keyword>
<name>A0AAD7CBX4_9AGAR</name>
<organism evidence="2 3">
    <name type="scientific">Roridomyces roridus</name>
    <dbReference type="NCBI Taxonomy" id="1738132"/>
    <lineage>
        <taxon>Eukaryota</taxon>
        <taxon>Fungi</taxon>
        <taxon>Dikarya</taxon>
        <taxon>Basidiomycota</taxon>
        <taxon>Agaricomycotina</taxon>
        <taxon>Agaricomycetes</taxon>
        <taxon>Agaricomycetidae</taxon>
        <taxon>Agaricales</taxon>
        <taxon>Marasmiineae</taxon>
        <taxon>Mycenaceae</taxon>
        <taxon>Roridomyces</taxon>
    </lineage>
</organism>
<sequence length="459" mass="51829">MQRRELRQRLAVLDAAVAQLDTARDDLERQRDPILRELALITYPVLTLPREITTEVFMWFKANTIREDWISTRFAPLVLIRICRAWRDLAFSIQALWEALPGLQLHTSPRVEQRLDEWFAHAGSRPLTLSMWDRTGAAMERILHKHAPRLGRLRLHTGTLDDFVAVPVFPILSQLEIYSNRLINDNVQLFHANGAPALRHLSLTDVSVDWLVHTPWAQLTKLTLESVSLGEALETLRAATALVEFCCRSARKDEESSLSLVHHSSITSFAIDTGEHDLDILPLVTLPLLECLQLGAVADHYAYSTEESMDSTVLQFLERVSTTLHRLILGVETAPLTWILPLAQLTALELLQFDTEIICALDRRTSPETLPKLRTLALWYCPSSRVDDALLGVLGSRCDGDRAHARLESFRLIWEAPTVDDLRDDLDISVGPGDQPLVNILPLRALAARGMHIHIARDP</sequence>
<dbReference type="SUPFAM" id="SSF52047">
    <property type="entry name" value="RNI-like"/>
    <property type="match status" value="1"/>
</dbReference>
<comment type="caution">
    <text evidence="2">The sequence shown here is derived from an EMBL/GenBank/DDBJ whole genome shotgun (WGS) entry which is preliminary data.</text>
</comment>
<gene>
    <name evidence="2" type="ORF">FB45DRAFT_1113505</name>
</gene>
<dbReference type="Gene3D" id="3.80.10.10">
    <property type="entry name" value="Ribonuclease Inhibitor"/>
    <property type="match status" value="1"/>
</dbReference>
<evidence type="ECO:0008006" key="4">
    <source>
        <dbReference type="Google" id="ProtNLM"/>
    </source>
</evidence>
<keyword evidence="1" id="KW-0175">Coiled coil</keyword>
<dbReference type="Proteomes" id="UP001221142">
    <property type="component" value="Unassembled WGS sequence"/>
</dbReference>
<dbReference type="AlphaFoldDB" id="A0AAD7CBX4"/>
<accession>A0AAD7CBX4</accession>
<dbReference type="EMBL" id="JARKIF010000003">
    <property type="protein sequence ID" value="KAJ7643526.1"/>
    <property type="molecule type" value="Genomic_DNA"/>
</dbReference>
<proteinExistence type="predicted"/>
<reference evidence="2" key="1">
    <citation type="submission" date="2023-03" db="EMBL/GenBank/DDBJ databases">
        <title>Massive genome expansion in bonnet fungi (Mycena s.s.) driven by repeated elements and novel gene families across ecological guilds.</title>
        <authorList>
            <consortium name="Lawrence Berkeley National Laboratory"/>
            <person name="Harder C.B."/>
            <person name="Miyauchi S."/>
            <person name="Viragh M."/>
            <person name="Kuo A."/>
            <person name="Thoen E."/>
            <person name="Andreopoulos B."/>
            <person name="Lu D."/>
            <person name="Skrede I."/>
            <person name="Drula E."/>
            <person name="Henrissat B."/>
            <person name="Morin E."/>
            <person name="Kohler A."/>
            <person name="Barry K."/>
            <person name="LaButti K."/>
            <person name="Morin E."/>
            <person name="Salamov A."/>
            <person name="Lipzen A."/>
            <person name="Mereny Z."/>
            <person name="Hegedus B."/>
            <person name="Baldrian P."/>
            <person name="Stursova M."/>
            <person name="Weitz H."/>
            <person name="Taylor A."/>
            <person name="Grigoriev I.V."/>
            <person name="Nagy L.G."/>
            <person name="Martin F."/>
            <person name="Kauserud H."/>
        </authorList>
    </citation>
    <scope>NUCLEOTIDE SEQUENCE</scope>
    <source>
        <strain evidence="2">9284</strain>
    </source>
</reference>
<evidence type="ECO:0000256" key="1">
    <source>
        <dbReference type="SAM" id="Coils"/>
    </source>
</evidence>
<dbReference type="InterPro" id="IPR032675">
    <property type="entry name" value="LRR_dom_sf"/>
</dbReference>
<feature type="coiled-coil region" evidence="1">
    <location>
        <begin position="3"/>
        <end position="30"/>
    </location>
</feature>
<protein>
    <recommendedName>
        <fullName evidence="4">F-box domain-containing protein</fullName>
    </recommendedName>
</protein>
<evidence type="ECO:0000313" key="3">
    <source>
        <dbReference type="Proteomes" id="UP001221142"/>
    </source>
</evidence>
<evidence type="ECO:0000313" key="2">
    <source>
        <dbReference type="EMBL" id="KAJ7643526.1"/>
    </source>
</evidence>